<dbReference type="InterPro" id="IPR035979">
    <property type="entry name" value="RBD_domain_sf"/>
</dbReference>
<dbReference type="Gene3D" id="3.30.70.330">
    <property type="match status" value="1"/>
</dbReference>
<keyword evidence="1 2" id="KW-0694">RNA-binding</keyword>
<protein>
    <recommendedName>
        <fullName evidence="5">RRM domain-containing protein</fullName>
    </recommendedName>
</protein>
<feature type="compositionally biased region" description="Low complexity" evidence="4">
    <location>
        <begin position="32"/>
        <end position="43"/>
    </location>
</feature>
<keyword evidence="3" id="KW-0175">Coiled coil</keyword>
<evidence type="ECO:0000256" key="3">
    <source>
        <dbReference type="SAM" id="Coils"/>
    </source>
</evidence>
<reference evidence="6 7" key="1">
    <citation type="submission" date="2011-02" db="EMBL/GenBank/DDBJ databases">
        <title>The Genome Sequence of Sphaeroforma arctica JP610.</title>
        <authorList>
            <consortium name="The Broad Institute Genome Sequencing Platform"/>
            <person name="Russ C."/>
            <person name="Cuomo C."/>
            <person name="Young S.K."/>
            <person name="Zeng Q."/>
            <person name="Gargeya S."/>
            <person name="Alvarado L."/>
            <person name="Berlin A."/>
            <person name="Chapman S.B."/>
            <person name="Chen Z."/>
            <person name="Freedman E."/>
            <person name="Gellesch M."/>
            <person name="Goldberg J."/>
            <person name="Griggs A."/>
            <person name="Gujja S."/>
            <person name="Heilman E."/>
            <person name="Heiman D."/>
            <person name="Howarth C."/>
            <person name="Mehta T."/>
            <person name="Neiman D."/>
            <person name="Pearson M."/>
            <person name="Roberts A."/>
            <person name="Saif S."/>
            <person name="Shea T."/>
            <person name="Shenoy N."/>
            <person name="Sisk P."/>
            <person name="Stolte C."/>
            <person name="Sykes S."/>
            <person name="White J."/>
            <person name="Yandava C."/>
            <person name="Burger G."/>
            <person name="Gray M.W."/>
            <person name="Holland P.W.H."/>
            <person name="King N."/>
            <person name="Lang F.B.F."/>
            <person name="Roger A.J."/>
            <person name="Ruiz-Trillo I."/>
            <person name="Haas B."/>
            <person name="Nusbaum C."/>
            <person name="Birren B."/>
        </authorList>
    </citation>
    <scope>NUCLEOTIDE SEQUENCE [LARGE SCALE GENOMIC DNA]</scope>
    <source>
        <strain evidence="6 7">JP610</strain>
    </source>
</reference>
<dbReference type="AlphaFoldDB" id="A0A0L0G953"/>
<dbReference type="RefSeq" id="XP_014159341.1">
    <property type="nucleotide sequence ID" value="XM_014303866.1"/>
</dbReference>
<dbReference type="InterPro" id="IPR000504">
    <property type="entry name" value="RRM_dom"/>
</dbReference>
<evidence type="ECO:0000259" key="5">
    <source>
        <dbReference type="PROSITE" id="PS50102"/>
    </source>
</evidence>
<dbReference type="Pfam" id="PF00076">
    <property type="entry name" value="RRM_1"/>
    <property type="match status" value="1"/>
</dbReference>
<feature type="region of interest" description="Disordered" evidence="4">
    <location>
        <begin position="32"/>
        <end position="63"/>
    </location>
</feature>
<feature type="compositionally biased region" description="Gly residues" evidence="4">
    <location>
        <begin position="215"/>
        <end position="230"/>
    </location>
</feature>
<feature type="region of interest" description="Disordered" evidence="4">
    <location>
        <begin position="195"/>
        <end position="240"/>
    </location>
</feature>
<name>A0A0L0G953_9EUKA</name>
<dbReference type="eggNOG" id="KOG4209">
    <property type="taxonomic scope" value="Eukaryota"/>
</dbReference>
<dbReference type="PANTHER" id="PTHR23236">
    <property type="entry name" value="EUKARYOTIC TRANSLATION INITIATION FACTOR 4B/4H"/>
    <property type="match status" value="1"/>
</dbReference>
<evidence type="ECO:0000256" key="1">
    <source>
        <dbReference type="ARBA" id="ARBA00022884"/>
    </source>
</evidence>
<organism evidence="6 7">
    <name type="scientific">Sphaeroforma arctica JP610</name>
    <dbReference type="NCBI Taxonomy" id="667725"/>
    <lineage>
        <taxon>Eukaryota</taxon>
        <taxon>Ichthyosporea</taxon>
        <taxon>Ichthyophonida</taxon>
        <taxon>Sphaeroforma</taxon>
    </lineage>
</organism>
<dbReference type="InterPro" id="IPR012677">
    <property type="entry name" value="Nucleotide-bd_a/b_plait_sf"/>
</dbReference>
<dbReference type="PROSITE" id="PS50102">
    <property type="entry name" value="RRM"/>
    <property type="match status" value="1"/>
</dbReference>
<dbReference type="CDD" id="cd12306">
    <property type="entry name" value="RRM_II_PABPs"/>
    <property type="match status" value="1"/>
</dbReference>
<dbReference type="SMART" id="SM00360">
    <property type="entry name" value="RRM"/>
    <property type="match status" value="1"/>
</dbReference>
<evidence type="ECO:0000256" key="4">
    <source>
        <dbReference type="SAM" id="MobiDB-lite"/>
    </source>
</evidence>
<proteinExistence type="predicted"/>
<dbReference type="EMBL" id="KQ241702">
    <property type="protein sequence ID" value="KNC85439.1"/>
    <property type="molecule type" value="Genomic_DNA"/>
</dbReference>
<evidence type="ECO:0000256" key="2">
    <source>
        <dbReference type="PROSITE-ProRule" id="PRU00176"/>
    </source>
</evidence>
<dbReference type="GO" id="GO:0008143">
    <property type="term" value="F:poly(A) binding"/>
    <property type="evidence" value="ECO:0007669"/>
    <property type="project" value="TreeGrafter"/>
</dbReference>
<evidence type="ECO:0000313" key="7">
    <source>
        <dbReference type="Proteomes" id="UP000054560"/>
    </source>
</evidence>
<sequence>MADETFRDDLESEEARIIAEAEALAASVALEDASADTTEATAADGDENTTDVAGVAGDDDEIDDPELEAMKQKVKEMEEEAKKLQEMQDQVEKQMAVAAPTEPKEDIDARSVYVGNVDYGATPEELQIHFGSCGAINRITIMCDTYTGQPKGYAYIEFSDKSAVDNAQVLDESLFRGRQIKVVPKRTNVPGLKMRGGRRARRGGAPGYSPYYNARGGGGGRGGGGRGRFTGYGNRRASFQ</sequence>
<gene>
    <name evidence="6" type="ORF">SARC_02389</name>
</gene>
<feature type="coiled-coil region" evidence="3">
    <location>
        <begin position="67"/>
        <end position="97"/>
    </location>
</feature>
<accession>A0A0L0G953</accession>
<dbReference type="GeneID" id="25902893"/>
<dbReference type="STRING" id="667725.A0A0L0G953"/>
<keyword evidence="7" id="KW-1185">Reference proteome</keyword>
<dbReference type="PANTHER" id="PTHR23236:SF12">
    <property type="entry name" value="EUKARYOTIC INITIATION FACTOR 4B-RELATED"/>
    <property type="match status" value="1"/>
</dbReference>
<feature type="compositionally biased region" description="Low complexity" evidence="4">
    <location>
        <begin position="231"/>
        <end position="240"/>
    </location>
</feature>
<dbReference type="SUPFAM" id="SSF54928">
    <property type="entry name" value="RNA-binding domain, RBD"/>
    <property type="match status" value="1"/>
</dbReference>
<feature type="domain" description="RRM" evidence="5">
    <location>
        <begin position="110"/>
        <end position="187"/>
    </location>
</feature>
<evidence type="ECO:0000313" key="6">
    <source>
        <dbReference type="EMBL" id="KNC85439.1"/>
    </source>
</evidence>
<dbReference type="OrthoDB" id="4726at2759"/>
<dbReference type="Proteomes" id="UP000054560">
    <property type="component" value="Unassembled WGS sequence"/>
</dbReference>